<protein>
    <recommendedName>
        <fullName evidence="8">Major facilitator superfamily (MFS) profile domain-containing protein</fullName>
    </recommendedName>
</protein>
<dbReference type="RefSeq" id="XP_003664147.1">
    <property type="nucleotide sequence ID" value="XM_003664099.1"/>
</dbReference>
<feature type="transmembrane region" description="Helical" evidence="7">
    <location>
        <begin position="158"/>
        <end position="183"/>
    </location>
</feature>
<organism evidence="9 10">
    <name type="scientific">Thermothelomyces thermophilus (strain ATCC 42464 / BCRC 31852 / DSM 1799)</name>
    <name type="common">Sporotrichum thermophile</name>
    <dbReference type="NCBI Taxonomy" id="573729"/>
    <lineage>
        <taxon>Eukaryota</taxon>
        <taxon>Fungi</taxon>
        <taxon>Dikarya</taxon>
        <taxon>Ascomycota</taxon>
        <taxon>Pezizomycotina</taxon>
        <taxon>Sordariomycetes</taxon>
        <taxon>Sordariomycetidae</taxon>
        <taxon>Sordariales</taxon>
        <taxon>Chaetomiaceae</taxon>
        <taxon>Thermothelomyces</taxon>
    </lineage>
</organism>
<feature type="domain" description="Major facilitator superfamily (MFS) profile" evidence="8">
    <location>
        <begin position="68"/>
        <end position="544"/>
    </location>
</feature>
<reference evidence="9 10" key="1">
    <citation type="journal article" date="2011" name="Nat. Biotechnol.">
        <title>Comparative genomic analysis of the thermophilic biomass-degrading fungi Myceliophthora thermophila and Thielavia terrestris.</title>
        <authorList>
            <person name="Berka R.M."/>
            <person name="Grigoriev I.V."/>
            <person name="Otillar R."/>
            <person name="Salamov A."/>
            <person name="Grimwood J."/>
            <person name="Reid I."/>
            <person name="Ishmael N."/>
            <person name="John T."/>
            <person name="Darmond C."/>
            <person name="Moisan M.-C."/>
            <person name="Henrissat B."/>
            <person name="Coutinho P.M."/>
            <person name="Lombard V."/>
            <person name="Natvig D.O."/>
            <person name="Lindquist E."/>
            <person name="Schmutz J."/>
            <person name="Lucas S."/>
            <person name="Harris P."/>
            <person name="Powlowski J."/>
            <person name="Bellemare A."/>
            <person name="Taylor D."/>
            <person name="Butler G."/>
            <person name="de Vries R.P."/>
            <person name="Allijn I.E."/>
            <person name="van den Brink J."/>
            <person name="Ushinsky S."/>
            <person name="Storms R."/>
            <person name="Powell A.J."/>
            <person name="Paulsen I.T."/>
            <person name="Elbourne L.D.H."/>
            <person name="Baker S.E."/>
            <person name="Magnuson J."/>
            <person name="LaBoissiere S."/>
            <person name="Clutterbuck A.J."/>
            <person name="Martinez D."/>
            <person name="Wogulis M."/>
            <person name="de Leon A.L."/>
            <person name="Rey M.W."/>
            <person name="Tsang A."/>
        </authorList>
    </citation>
    <scope>NUCLEOTIDE SEQUENCE [LARGE SCALE GENOMIC DNA]</scope>
    <source>
        <strain evidence="10">ATCC 42464 / BCRC 31852 / DSM 1799</strain>
    </source>
</reference>
<proteinExistence type="predicted"/>
<evidence type="ECO:0000313" key="10">
    <source>
        <dbReference type="Proteomes" id="UP000007322"/>
    </source>
</evidence>
<dbReference type="OMA" id="IPGWVWR"/>
<dbReference type="HOGENOM" id="CLU_000960_22_1_1"/>
<feature type="region of interest" description="Disordered" evidence="6">
    <location>
        <begin position="1"/>
        <end position="46"/>
    </location>
</feature>
<comment type="subcellular location">
    <subcellularLocation>
        <location evidence="1">Membrane</location>
        <topology evidence="1">Multi-pass membrane protein</topology>
    </subcellularLocation>
</comment>
<dbReference type="KEGG" id="mtm:MYCTH_2306629"/>
<evidence type="ECO:0000313" key="9">
    <source>
        <dbReference type="EMBL" id="AEO58902.1"/>
    </source>
</evidence>
<dbReference type="EMBL" id="CP003005">
    <property type="protein sequence ID" value="AEO58902.1"/>
    <property type="molecule type" value="Genomic_DNA"/>
</dbReference>
<dbReference type="InterPro" id="IPR020846">
    <property type="entry name" value="MFS_dom"/>
</dbReference>
<dbReference type="PROSITE" id="PS50850">
    <property type="entry name" value="MFS"/>
    <property type="match status" value="1"/>
</dbReference>
<feature type="compositionally biased region" description="Basic and acidic residues" evidence="6">
    <location>
        <begin position="25"/>
        <end position="42"/>
    </location>
</feature>
<evidence type="ECO:0000256" key="2">
    <source>
        <dbReference type="ARBA" id="ARBA00022448"/>
    </source>
</evidence>
<dbReference type="InParanoid" id="G2QHP2"/>
<dbReference type="FunFam" id="1.20.1720.10:FF:000012">
    <property type="entry name" value="MFS toxin efflux pump (AflT)"/>
    <property type="match status" value="1"/>
</dbReference>
<name>G2QHP2_THET4</name>
<gene>
    <name evidence="9" type="ORF">MYCTH_2306629</name>
</gene>
<feature type="transmembrane region" description="Helical" evidence="7">
    <location>
        <begin position="545"/>
        <end position="565"/>
    </location>
</feature>
<keyword evidence="10" id="KW-1185">Reference proteome</keyword>
<dbReference type="GeneID" id="11513778"/>
<feature type="compositionally biased region" description="Basic and acidic residues" evidence="6">
    <location>
        <begin position="1"/>
        <end position="15"/>
    </location>
</feature>
<feature type="transmembrane region" description="Helical" evidence="7">
    <location>
        <begin position="379"/>
        <end position="399"/>
    </location>
</feature>
<evidence type="ECO:0000256" key="7">
    <source>
        <dbReference type="SAM" id="Phobius"/>
    </source>
</evidence>
<dbReference type="Gene3D" id="1.20.1250.20">
    <property type="entry name" value="MFS general substrate transporter like domains"/>
    <property type="match status" value="2"/>
</dbReference>
<dbReference type="AlphaFoldDB" id="G2QHP2"/>
<feature type="transmembrane region" description="Helical" evidence="7">
    <location>
        <begin position="467"/>
        <end position="490"/>
    </location>
</feature>
<evidence type="ECO:0000256" key="4">
    <source>
        <dbReference type="ARBA" id="ARBA00022989"/>
    </source>
</evidence>
<dbReference type="VEuPathDB" id="FungiDB:MYCTH_2306629"/>
<dbReference type="OrthoDB" id="10021397at2759"/>
<dbReference type="InterPro" id="IPR036259">
    <property type="entry name" value="MFS_trans_sf"/>
</dbReference>
<feature type="transmembrane region" description="Helical" evidence="7">
    <location>
        <begin position="436"/>
        <end position="455"/>
    </location>
</feature>
<dbReference type="eggNOG" id="KOG0254">
    <property type="taxonomic scope" value="Eukaryota"/>
</dbReference>
<evidence type="ECO:0000259" key="8">
    <source>
        <dbReference type="PROSITE" id="PS50850"/>
    </source>
</evidence>
<feature type="transmembrane region" description="Helical" evidence="7">
    <location>
        <begin position="339"/>
        <end position="359"/>
    </location>
</feature>
<keyword evidence="5 7" id="KW-0472">Membrane</keyword>
<evidence type="ECO:0000256" key="6">
    <source>
        <dbReference type="SAM" id="MobiDB-lite"/>
    </source>
</evidence>
<feature type="transmembrane region" description="Helical" evidence="7">
    <location>
        <begin position="269"/>
        <end position="288"/>
    </location>
</feature>
<feature type="transmembrane region" description="Helical" evidence="7">
    <location>
        <begin position="221"/>
        <end position="241"/>
    </location>
</feature>
<feature type="transmembrane region" description="Helical" evidence="7">
    <location>
        <begin position="190"/>
        <end position="209"/>
    </location>
</feature>
<keyword evidence="2" id="KW-0813">Transport</keyword>
<dbReference type="Pfam" id="PF07690">
    <property type="entry name" value="MFS_1"/>
    <property type="match status" value="1"/>
</dbReference>
<dbReference type="CDD" id="cd17502">
    <property type="entry name" value="MFS_Azr1_MDR_like"/>
    <property type="match status" value="1"/>
</dbReference>
<dbReference type="PRINTS" id="PR01036">
    <property type="entry name" value="TCRTETB"/>
</dbReference>
<dbReference type="GO" id="GO:0022857">
    <property type="term" value="F:transmembrane transporter activity"/>
    <property type="evidence" value="ECO:0007669"/>
    <property type="project" value="InterPro"/>
</dbReference>
<dbReference type="PANTHER" id="PTHR23501:SF198">
    <property type="entry name" value="AZOLE RESISTANCE PROTEIN 1-RELATED"/>
    <property type="match status" value="1"/>
</dbReference>
<feature type="transmembrane region" description="Helical" evidence="7">
    <location>
        <begin position="133"/>
        <end position="152"/>
    </location>
</feature>
<feature type="transmembrane region" description="Helical" evidence="7">
    <location>
        <begin position="103"/>
        <end position="121"/>
    </location>
</feature>
<sequence length="603" mass="64192">MLDKDNMTTDTEADKATPPGAQSPKVREEETAGDGGKGKDGDDPFGAAKAGRDNADVVYPTGIRLFLIIGSLCLAVFLVALDQTIIAPALGAITDEFGSVKDIGWYGAAYLLSTTALQPVYGSIYRMFSVKWTYLTAVFVFEVGSLVCALAPSSNAFIAGRAIAGLGTAGLFSGGVVILSYTLPLRQRPVAFGLIGAMWGIASVAGPLLGGAFTDHVTWRWCFYINLPIGGAAMLAIFTFLRIKQAADEQGLPTNPPPRPTLVRRILRLDLLGTLMLVSFIVCLLLALQWGGTEYAWDSSVVIGLFVGFALMAIIFAAIQIWRGDRGTLPPRLFKNKDVVCAMFFSFFFGAGFFPLVYYLSLYFQAIQGDSAVTAGIKLLPLLISVVVTSVSAGGLITAVGYYNPFVLPCMVLFTVGAGMITTFDLDSPLRVWFGYQVIAGLGIGIGFQTGALVVQNSVSHEWIPQATACVQFFQAMGGAVFIAVAQAVFQNGLADEMERTVPGLPPQVLIHSGASEIPRVLERMHASRYLTAVLTAYMHGLRNTYYITVACAGAAFLAACGLSWKKIQKRRPAPAAAPAEGEAEEGEAKGVDVTNNGSESAN</sequence>
<dbReference type="SUPFAM" id="SSF103473">
    <property type="entry name" value="MFS general substrate transporter"/>
    <property type="match status" value="2"/>
</dbReference>
<keyword evidence="3 7" id="KW-0812">Transmembrane</keyword>
<dbReference type="Proteomes" id="UP000007322">
    <property type="component" value="Chromosome 4"/>
</dbReference>
<evidence type="ECO:0000256" key="3">
    <source>
        <dbReference type="ARBA" id="ARBA00022692"/>
    </source>
</evidence>
<accession>G2QHP2</accession>
<dbReference type="InterPro" id="IPR011701">
    <property type="entry name" value="MFS"/>
</dbReference>
<dbReference type="PANTHER" id="PTHR23501">
    <property type="entry name" value="MAJOR FACILITATOR SUPERFAMILY"/>
    <property type="match status" value="1"/>
</dbReference>
<keyword evidence="4 7" id="KW-1133">Transmembrane helix</keyword>
<feature type="transmembrane region" description="Helical" evidence="7">
    <location>
        <begin position="300"/>
        <end position="319"/>
    </location>
</feature>
<evidence type="ECO:0000256" key="5">
    <source>
        <dbReference type="ARBA" id="ARBA00023136"/>
    </source>
</evidence>
<feature type="compositionally biased region" description="Polar residues" evidence="6">
    <location>
        <begin position="594"/>
        <end position="603"/>
    </location>
</feature>
<dbReference type="FunFam" id="1.20.1250.20:FF:000196">
    <property type="entry name" value="MFS toxin efflux pump (AflT)"/>
    <property type="match status" value="1"/>
</dbReference>
<evidence type="ECO:0000256" key="1">
    <source>
        <dbReference type="ARBA" id="ARBA00004141"/>
    </source>
</evidence>
<feature type="region of interest" description="Disordered" evidence="6">
    <location>
        <begin position="572"/>
        <end position="603"/>
    </location>
</feature>
<dbReference type="GO" id="GO:0005886">
    <property type="term" value="C:plasma membrane"/>
    <property type="evidence" value="ECO:0007669"/>
    <property type="project" value="TreeGrafter"/>
</dbReference>
<feature type="transmembrane region" description="Helical" evidence="7">
    <location>
        <begin position="406"/>
        <end position="424"/>
    </location>
</feature>
<feature type="transmembrane region" description="Helical" evidence="7">
    <location>
        <begin position="65"/>
        <end position="91"/>
    </location>
</feature>
<dbReference type="FunCoup" id="G2QHP2">
    <property type="interactions" value="55"/>
</dbReference>